<name>A0A0K0FPD2_STRVS</name>
<reference evidence="1" key="1">
    <citation type="submission" date="2014-07" db="EMBL/GenBank/DDBJ databases">
        <authorList>
            <person name="Martin A.A"/>
            <person name="De Silva N."/>
        </authorList>
    </citation>
    <scope>NUCLEOTIDE SEQUENCE</scope>
</reference>
<proteinExistence type="predicted"/>
<dbReference type="WBParaSite" id="SVE_1098800.1">
    <property type="protein sequence ID" value="SVE_1098800.1"/>
    <property type="gene ID" value="SVE_1098800"/>
</dbReference>
<dbReference type="Proteomes" id="UP000035680">
    <property type="component" value="Unassembled WGS sequence"/>
</dbReference>
<evidence type="ECO:0000313" key="2">
    <source>
        <dbReference type="WBParaSite" id="SVE_1098800.1"/>
    </source>
</evidence>
<keyword evidence="1" id="KW-1185">Reference proteome</keyword>
<dbReference type="AlphaFoldDB" id="A0A0K0FPD2"/>
<reference evidence="2" key="2">
    <citation type="submission" date="2015-08" db="UniProtKB">
        <authorList>
            <consortium name="WormBaseParasite"/>
        </authorList>
    </citation>
    <scope>IDENTIFICATION</scope>
</reference>
<evidence type="ECO:0000313" key="1">
    <source>
        <dbReference type="Proteomes" id="UP000035680"/>
    </source>
</evidence>
<sequence>MINIFKMINNIKYLAVTIIFLNVLLFLSNNVINGIPLANENVNNIRNKRYFDAEAANKQYWDEWDRNQTSTTKKPSGPEIVKLTTEYWDPDSI</sequence>
<accession>A0A0K0FPD2</accession>
<organism evidence="1 2">
    <name type="scientific">Strongyloides venezuelensis</name>
    <name type="common">Threadworm</name>
    <dbReference type="NCBI Taxonomy" id="75913"/>
    <lineage>
        <taxon>Eukaryota</taxon>
        <taxon>Metazoa</taxon>
        <taxon>Ecdysozoa</taxon>
        <taxon>Nematoda</taxon>
        <taxon>Chromadorea</taxon>
        <taxon>Rhabditida</taxon>
        <taxon>Tylenchina</taxon>
        <taxon>Panagrolaimomorpha</taxon>
        <taxon>Strongyloidoidea</taxon>
        <taxon>Strongyloididae</taxon>
        <taxon>Strongyloides</taxon>
    </lineage>
</organism>
<protein>
    <submittedName>
        <fullName evidence="2">Uncharacterized protein</fullName>
    </submittedName>
</protein>